<dbReference type="SUPFAM" id="SSF101898">
    <property type="entry name" value="NHL repeat"/>
    <property type="match status" value="1"/>
</dbReference>
<sequence length="509" mass="59896">MEIFDNNQGHLRYNCLDHFMEVLYICKPCRQPICQYCHVYQHNTHEVMLVSDVIDKNKTFLDNYAQLAETEIKNVDENIERLMPYTANANRAFEEMQAYYSREMEKFENDEIHKSLTSLRNDRTKLKNIYMDCKLKRRNMKFLVENEARDMDIQLIGKFERNVLHVNYQQMESNLASFRNILRNSIIITGLKEDFASLVDEISCGSLVTCFAISDHKIHICTEDKLLIVNVFRPDEGIVEKTYKGLENLADILVYGNKFYFYLSKGATDVLTLRYPEFKKVENISCFSLSGDTIIAARQINVLDLETESLKLIRIQTSTLDLYQKKLYQKRLSKSNKGEFTLHNDEYILSVVKFRNENYLIATQTGLERFCRIKLWDIFMTWDAIKKLNGQDLLDSQHNHSARMYAYSRNMTSTAFLSLDSYDNIYVISNHIEENILVIDPKFNFLANITTEFVPKKLQITRDNTLYVSYVNEPHISIYKLNFFKRSDNMESDVQVDQTEQKEKETVKD</sequence>
<dbReference type="CTD" id="20208522"/>
<dbReference type="HOGENOM" id="CLU_542156_0_0_1"/>
<dbReference type="EMBL" id="KB097736">
    <property type="protein sequence ID" value="ESN90967.1"/>
    <property type="molecule type" value="Genomic_DNA"/>
</dbReference>
<proteinExistence type="predicted"/>
<evidence type="ECO:0000313" key="1">
    <source>
        <dbReference type="EMBL" id="ESN90967.1"/>
    </source>
</evidence>
<reference evidence="2" key="3">
    <citation type="submission" date="2015-06" db="UniProtKB">
        <authorList>
            <consortium name="EnsemblMetazoa"/>
        </authorList>
    </citation>
    <scope>IDENTIFICATION</scope>
</reference>
<dbReference type="EnsemblMetazoa" id="HelroT182440">
    <property type="protein sequence ID" value="HelroP182440"/>
    <property type="gene ID" value="HelroG182440"/>
</dbReference>
<dbReference type="SUPFAM" id="SSF57845">
    <property type="entry name" value="B-box zinc-binding domain"/>
    <property type="match status" value="1"/>
</dbReference>
<dbReference type="EMBL" id="AMQM01008196">
    <property type="status" value="NOT_ANNOTATED_CDS"/>
    <property type="molecule type" value="Genomic_DNA"/>
</dbReference>
<organism evidence="2 3">
    <name type="scientific">Helobdella robusta</name>
    <name type="common">Californian leech</name>
    <dbReference type="NCBI Taxonomy" id="6412"/>
    <lineage>
        <taxon>Eukaryota</taxon>
        <taxon>Metazoa</taxon>
        <taxon>Spiralia</taxon>
        <taxon>Lophotrochozoa</taxon>
        <taxon>Annelida</taxon>
        <taxon>Clitellata</taxon>
        <taxon>Hirudinea</taxon>
        <taxon>Rhynchobdellida</taxon>
        <taxon>Glossiphoniidae</taxon>
        <taxon>Helobdella</taxon>
    </lineage>
</organism>
<dbReference type="Gene3D" id="3.30.160.60">
    <property type="entry name" value="Classic Zinc Finger"/>
    <property type="match status" value="1"/>
</dbReference>
<accession>T1FI73</accession>
<name>T1FI73_HELRO</name>
<dbReference type="KEGG" id="hro:HELRODRAFT_182440"/>
<dbReference type="InParanoid" id="T1FI73"/>
<keyword evidence="3" id="KW-1185">Reference proteome</keyword>
<dbReference type="RefSeq" id="XP_009030949.1">
    <property type="nucleotide sequence ID" value="XM_009032701.1"/>
</dbReference>
<reference evidence="1 3" key="2">
    <citation type="journal article" date="2013" name="Nature">
        <title>Insights into bilaterian evolution from three spiralian genomes.</title>
        <authorList>
            <person name="Simakov O."/>
            <person name="Marletaz F."/>
            <person name="Cho S.J."/>
            <person name="Edsinger-Gonzales E."/>
            <person name="Havlak P."/>
            <person name="Hellsten U."/>
            <person name="Kuo D.H."/>
            <person name="Larsson T."/>
            <person name="Lv J."/>
            <person name="Arendt D."/>
            <person name="Savage R."/>
            <person name="Osoegawa K."/>
            <person name="de Jong P."/>
            <person name="Grimwood J."/>
            <person name="Chapman J.A."/>
            <person name="Shapiro H."/>
            <person name="Aerts A."/>
            <person name="Otillar R.P."/>
            <person name="Terry A.Y."/>
            <person name="Boore J.L."/>
            <person name="Grigoriev I.V."/>
            <person name="Lindberg D.R."/>
            <person name="Seaver E.C."/>
            <person name="Weisblat D.A."/>
            <person name="Putnam N.H."/>
            <person name="Rokhsar D.S."/>
        </authorList>
    </citation>
    <scope>NUCLEOTIDE SEQUENCE</scope>
</reference>
<dbReference type="OrthoDB" id="6048578at2759"/>
<evidence type="ECO:0000313" key="2">
    <source>
        <dbReference type="EnsemblMetazoa" id="HelroP182440"/>
    </source>
</evidence>
<reference evidence="3" key="1">
    <citation type="submission" date="2012-12" db="EMBL/GenBank/DDBJ databases">
        <authorList>
            <person name="Hellsten U."/>
            <person name="Grimwood J."/>
            <person name="Chapman J.A."/>
            <person name="Shapiro H."/>
            <person name="Aerts A."/>
            <person name="Otillar R.P."/>
            <person name="Terry A.Y."/>
            <person name="Boore J.L."/>
            <person name="Simakov O."/>
            <person name="Marletaz F."/>
            <person name="Cho S.-J."/>
            <person name="Edsinger-Gonzales E."/>
            <person name="Havlak P."/>
            <person name="Kuo D.-H."/>
            <person name="Larsson T."/>
            <person name="Lv J."/>
            <person name="Arendt D."/>
            <person name="Savage R."/>
            <person name="Osoegawa K."/>
            <person name="de Jong P."/>
            <person name="Lindberg D.R."/>
            <person name="Seaver E.C."/>
            <person name="Weisblat D.A."/>
            <person name="Putnam N.H."/>
            <person name="Grigoriev I.V."/>
            <person name="Rokhsar D.S."/>
        </authorList>
    </citation>
    <scope>NUCLEOTIDE SEQUENCE</scope>
</reference>
<dbReference type="Proteomes" id="UP000015101">
    <property type="component" value="Unassembled WGS sequence"/>
</dbReference>
<evidence type="ECO:0000313" key="3">
    <source>
        <dbReference type="Proteomes" id="UP000015101"/>
    </source>
</evidence>
<protein>
    <submittedName>
        <fullName evidence="1 2">Uncharacterized protein</fullName>
    </submittedName>
</protein>
<dbReference type="AlphaFoldDB" id="T1FI73"/>
<gene>
    <name evidence="2" type="primary">20208522</name>
    <name evidence="1" type="ORF">HELRODRAFT_182440</name>
</gene>
<dbReference type="GeneID" id="20208522"/>